<protein>
    <submittedName>
        <fullName evidence="3">Uncharacterized protein</fullName>
    </submittedName>
</protein>
<evidence type="ECO:0000313" key="3">
    <source>
        <dbReference type="EMBL" id="NYJ17469.1"/>
    </source>
</evidence>
<feature type="region of interest" description="Disordered" evidence="1">
    <location>
        <begin position="192"/>
        <end position="232"/>
    </location>
</feature>
<feature type="region of interest" description="Disordered" evidence="1">
    <location>
        <begin position="31"/>
        <end position="77"/>
    </location>
</feature>
<sequence length="232" mass="24348">MLTRTWMPLLAVAGAALLLSSCAAEAPAADAPEAEIAEADAQTDATETDAVAAGSTDVEAGDSRAETSPSTQDPEAEYRGGHQLVIGSDGVDFLEISPEDDDGVEVVHLHCQDADALAEKAEHNAGSKPAGWPQDWDGSGAMPDPLCHPDYLEISEWEDLEAHTACWEGIETSTLGRGGQSQAEIDTALWQQSQARADWQQDPAGGSCAKQWAKNDGGDPEDYDDAANANDG</sequence>
<feature type="signal peptide" evidence="2">
    <location>
        <begin position="1"/>
        <end position="23"/>
    </location>
</feature>
<feature type="compositionally biased region" description="Low complexity" evidence="1">
    <location>
        <begin position="39"/>
        <end position="53"/>
    </location>
</feature>
<dbReference type="AlphaFoldDB" id="A0A7Z0E9L8"/>
<reference evidence="3 4" key="1">
    <citation type="submission" date="2020-07" db="EMBL/GenBank/DDBJ databases">
        <title>Sequencing the genomes of 1000 actinobacteria strains.</title>
        <authorList>
            <person name="Klenk H.-P."/>
        </authorList>
    </citation>
    <scope>NUCLEOTIDE SEQUENCE [LARGE SCALE GENOMIC DNA]</scope>
    <source>
        <strain evidence="3 4">DSM 15664</strain>
    </source>
</reference>
<gene>
    <name evidence="3" type="ORF">HNR11_002003</name>
</gene>
<keyword evidence="4" id="KW-1185">Reference proteome</keyword>
<name>A0A7Z0E9L8_9MICC</name>
<keyword evidence="2" id="KW-0732">Signal</keyword>
<dbReference type="EMBL" id="JACCFQ010000001">
    <property type="protein sequence ID" value="NYJ17469.1"/>
    <property type="molecule type" value="Genomic_DNA"/>
</dbReference>
<accession>A0A7Z0E9L8</accession>
<dbReference type="RefSeq" id="WP_179442169.1">
    <property type="nucleotide sequence ID" value="NZ_BAAALK010000002.1"/>
</dbReference>
<evidence type="ECO:0000313" key="4">
    <source>
        <dbReference type="Proteomes" id="UP000560069"/>
    </source>
</evidence>
<organism evidence="3 4">
    <name type="scientific">Nesterenkonia sandarakina</name>
    <dbReference type="NCBI Taxonomy" id="272918"/>
    <lineage>
        <taxon>Bacteria</taxon>
        <taxon>Bacillati</taxon>
        <taxon>Actinomycetota</taxon>
        <taxon>Actinomycetes</taxon>
        <taxon>Micrococcales</taxon>
        <taxon>Micrococcaceae</taxon>
        <taxon>Nesterenkonia</taxon>
    </lineage>
</organism>
<proteinExistence type="predicted"/>
<evidence type="ECO:0000256" key="1">
    <source>
        <dbReference type="SAM" id="MobiDB-lite"/>
    </source>
</evidence>
<evidence type="ECO:0000256" key="2">
    <source>
        <dbReference type="SAM" id="SignalP"/>
    </source>
</evidence>
<dbReference type="Proteomes" id="UP000560069">
    <property type="component" value="Unassembled WGS sequence"/>
</dbReference>
<feature type="chain" id="PRO_5038744891" evidence="2">
    <location>
        <begin position="24"/>
        <end position="232"/>
    </location>
</feature>
<comment type="caution">
    <text evidence="3">The sequence shown here is derived from an EMBL/GenBank/DDBJ whole genome shotgun (WGS) entry which is preliminary data.</text>
</comment>
<dbReference type="PROSITE" id="PS51257">
    <property type="entry name" value="PROKAR_LIPOPROTEIN"/>
    <property type="match status" value="1"/>
</dbReference>